<dbReference type="Gene3D" id="3.30.1490.100">
    <property type="entry name" value="DNA polymerase, Y-family, little finger domain"/>
    <property type="match status" value="1"/>
</dbReference>
<dbReference type="PROSITE" id="PS50173">
    <property type="entry name" value="UMUC"/>
    <property type="match status" value="1"/>
</dbReference>
<evidence type="ECO:0000256" key="13">
    <source>
        <dbReference type="ARBA" id="ARBA00023128"/>
    </source>
</evidence>
<protein>
    <recommendedName>
        <fullName evidence="5">DNA repair protein REV1</fullName>
    </recommendedName>
    <alternativeName>
        <fullName evidence="17">Reversionless protein 1</fullName>
    </alternativeName>
</protein>
<dbReference type="SMART" id="SM00292">
    <property type="entry name" value="BRCT"/>
    <property type="match status" value="1"/>
</dbReference>
<dbReference type="OMA" id="IKNGMWM"/>
<dbReference type="Gene3D" id="1.10.150.20">
    <property type="entry name" value="5' to 3' exonuclease, C-terminal subdomain"/>
    <property type="match status" value="1"/>
</dbReference>
<keyword evidence="14" id="KW-0234">DNA repair</keyword>
<evidence type="ECO:0000256" key="12">
    <source>
        <dbReference type="ARBA" id="ARBA00023125"/>
    </source>
</evidence>
<dbReference type="Pfam" id="PF21999">
    <property type="entry name" value="IMS_HHH_1"/>
    <property type="match status" value="1"/>
</dbReference>
<dbReference type="KEGG" id="sapo:SAPIO_CDS3299"/>
<dbReference type="Proteomes" id="UP000028545">
    <property type="component" value="Unassembled WGS sequence"/>
</dbReference>
<dbReference type="InterPro" id="IPR001357">
    <property type="entry name" value="BRCT_dom"/>
</dbReference>
<evidence type="ECO:0000256" key="16">
    <source>
        <dbReference type="ARBA" id="ARBA00058985"/>
    </source>
</evidence>
<dbReference type="VEuPathDB" id="FungiDB:SAPIO_CDS3299"/>
<evidence type="ECO:0000256" key="6">
    <source>
        <dbReference type="ARBA" id="ARBA00022634"/>
    </source>
</evidence>
<dbReference type="SUPFAM" id="SSF56672">
    <property type="entry name" value="DNA/RNA polymerases"/>
    <property type="match status" value="1"/>
</dbReference>
<dbReference type="PANTHER" id="PTHR45990:SF1">
    <property type="entry name" value="DNA REPAIR PROTEIN REV1"/>
    <property type="match status" value="1"/>
</dbReference>
<dbReference type="Pfam" id="PF00817">
    <property type="entry name" value="IMS"/>
    <property type="match status" value="1"/>
</dbReference>
<dbReference type="FunFam" id="3.30.70.270:FF:000040">
    <property type="entry name" value="DNA repair protein REV1"/>
    <property type="match status" value="1"/>
</dbReference>
<keyword evidence="6" id="KW-0237">DNA synthesis</keyword>
<accession>A0A084GAG4</accession>
<feature type="region of interest" description="Disordered" evidence="18">
    <location>
        <begin position="730"/>
        <end position="797"/>
    </location>
</feature>
<evidence type="ECO:0000256" key="8">
    <source>
        <dbReference type="ARBA" id="ARBA00022695"/>
    </source>
</evidence>
<keyword evidence="12" id="KW-0238">DNA-binding</keyword>
<evidence type="ECO:0000256" key="18">
    <source>
        <dbReference type="SAM" id="MobiDB-lite"/>
    </source>
</evidence>
<dbReference type="SUPFAM" id="SSF100879">
    <property type="entry name" value="Lesion bypass DNA polymerase (Y-family), little finger domain"/>
    <property type="match status" value="1"/>
</dbReference>
<dbReference type="Gene3D" id="6.10.250.1490">
    <property type="match status" value="1"/>
</dbReference>
<dbReference type="InterPro" id="IPR043502">
    <property type="entry name" value="DNA/RNA_pol_sf"/>
</dbReference>
<evidence type="ECO:0000256" key="1">
    <source>
        <dbReference type="ARBA" id="ARBA00001946"/>
    </source>
</evidence>
<dbReference type="SUPFAM" id="SSF52113">
    <property type="entry name" value="BRCT domain"/>
    <property type="match status" value="1"/>
</dbReference>
<dbReference type="Gene3D" id="3.30.70.270">
    <property type="match status" value="1"/>
</dbReference>
<dbReference type="GO" id="GO:0006281">
    <property type="term" value="P:DNA repair"/>
    <property type="evidence" value="ECO:0007669"/>
    <property type="project" value="UniProtKB-KW"/>
</dbReference>
<dbReference type="InterPro" id="IPR053848">
    <property type="entry name" value="IMS_HHH_1"/>
</dbReference>
<dbReference type="CDD" id="cd17719">
    <property type="entry name" value="BRCT_Rev1"/>
    <property type="match status" value="1"/>
</dbReference>
<evidence type="ECO:0000256" key="10">
    <source>
        <dbReference type="ARBA" id="ARBA00022763"/>
    </source>
</evidence>
<dbReference type="AlphaFoldDB" id="A0A084GAG4"/>
<evidence type="ECO:0000313" key="22">
    <source>
        <dbReference type="Proteomes" id="UP000028545"/>
    </source>
</evidence>
<dbReference type="EMBL" id="JOWA01000088">
    <property type="protein sequence ID" value="KEZ44326.1"/>
    <property type="molecule type" value="Genomic_DNA"/>
</dbReference>
<evidence type="ECO:0000256" key="5">
    <source>
        <dbReference type="ARBA" id="ARBA00020399"/>
    </source>
</evidence>
<dbReference type="InterPro" id="IPR025527">
    <property type="entry name" value="HUWE1/Rev1_UBM"/>
</dbReference>
<feature type="region of interest" description="Disordered" evidence="18">
    <location>
        <begin position="191"/>
        <end position="230"/>
    </location>
</feature>
<feature type="region of interest" description="Disordered" evidence="18">
    <location>
        <begin position="255"/>
        <end position="278"/>
    </location>
</feature>
<dbReference type="RefSeq" id="XP_016644125.1">
    <property type="nucleotide sequence ID" value="XM_016786119.1"/>
</dbReference>
<evidence type="ECO:0000256" key="2">
    <source>
        <dbReference type="ARBA" id="ARBA00004123"/>
    </source>
</evidence>
<dbReference type="PANTHER" id="PTHR45990">
    <property type="entry name" value="DNA REPAIR PROTEIN REV1"/>
    <property type="match status" value="1"/>
</dbReference>
<feature type="region of interest" description="Disordered" evidence="18">
    <location>
        <begin position="906"/>
        <end position="985"/>
    </location>
</feature>
<dbReference type="InterPro" id="IPR043128">
    <property type="entry name" value="Rev_trsase/Diguanyl_cyclase"/>
</dbReference>
<feature type="region of interest" description="Disordered" evidence="18">
    <location>
        <begin position="1"/>
        <end position="30"/>
    </location>
</feature>
<feature type="domain" description="UmuC" evidence="20">
    <location>
        <begin position="353"/>
        <end position="551"/>
    </location>
</feature>
<feature type="compositionally biased region" description="Low complexity" evidence="18">
    <location>
        <begin position="852"/>
        <end position="863"/>
    </location>
</feature>
<keyword evidence="10" id="KW-0227">DNA damage</keyword>
<keyword evidence="7" id="KW-0808">Transferase</keyword>
<dbReference type="InterPro" id="IPR038401">
    <property type="entry name" value="Rev1_C_sf"/>
</dbReference>
<dbReference type="OrthoDB" id="427711at2759"/>
<evidence type="ECO:0000259" key="19">
    <source>
        <dbReference type="PROSITE" id="PS50172"/>
    </source>
</evidence>
<dbReference type="Gene3D" id="3.40.50.10190">
    <property type="entry name" value="BRCT domain"/>
    <property type="match status" value="1"/>
</dbReference>
<organism evidence="21 22">
    <name type="scientific">Pseudallescheria apiosperma</name>
    <name type="common">Scedosporium apiospermum</name>
    <dbReference type="NCBI Taxonomy" id="563466"/>
    <lineage>
        <taxon>Eukaryota</taxon>
        <taxon>Fungi</taxon>
        <taxon>Dikarya</taxon>
        <taxon>Ascomycota</taxon>
        <taxon>Pezizomycotina</taxon>
        <taxon>Sordariomycetes</taxon>
        <taxon>Hypocreomycetidae</taxon>
        <taxon>Microascales</taxon>
        <taxon>Microascaceae</taxon>
        <taxon>Scedosporium</taxon>
    </lineage>
</organism>
<dbReference type="Gene3D" id="1.20.58.1280">
    <property type="entry name" value="DNA repair protein Rev1, C-terminal domain"/>
    <property type="match status" value="1"/>
</dbReference>
<keyword evidence="8" id="KW-0548">Nucleotidyltransferase</keyword>
<sequence length="1145" mass="126116">MGTPADKNSSQVRKRIEDHSFDDEEGEEYGASDFGGFGDYFRRKKIKLQNLDAELRTASSDFPQIFKGVVAHVSGYTQPPLHVLHKELVKHGAGFLQYLDSKTMATHIIASSVTPKKAVEFARYRIVKPAWVTDSINAGRLLSWTEYRVIDEGPRQKVLKFESGKVLSQSISPSKIGYREQTQNSFYNSQFARTPQSSRLESPSTRTPGSSNSPQQPAEPQPLNSPAAERRTDETIGLPLHSDLQALEYSPSYIAGKGADSGQKAPSGPGNADANGLKNMTSEEYNAWLLADPNIRKASSANPEFLKQFYSESRLHHLSTWKAELKSKMQKMASERGPAAKPVRRAPGSRRYIMHVDFDSFFCAVSLKKHPDCIDKPAVVAHGTGTGSEIASCNYPARKFGVKNGMWMKRALELCPNLKVLPYDFPAYEEASRQFYEAILDGGGVVQSVSIDEALVDITAVVMRDTMSTGIGVDEGSLWREQEDADKIASDLRAKTAEKTGCAVSVGIGPNVLLAKVALRKAKPNGQYQIRPEEILDLLGELEVTSLPGVAYSIGGKLEELGVKFVKDLRAQSKERLTTVLGPKTGEKLWEYARGIDKSEVGDQPPRKSVSAEVSWGIRFINQAEADEFMMNLCKELERRLLNEQVKGKNLTVKVMRRSLDAPFDTVKHLGHGKCDVFNKSAVFGVATNSAEIIGREAISILRSFKFSPGDLRGLGVQMTKLDAVKPNLGLDGSQKRLQFPTFAGPSPSKRAKLDPIEDVTSPPRSGNNTPGSVAKERDPIDDDPTTPKKPRGSMHPALVRARYYESDPKAKTPLNVSGTQFILPSNPDPAVIAELPSDIRSRLMGQGTRNPISSPQQSSPSIRAKSLATNTAPMNEPLPSQIDPEVFNALPEDMKAEVLLSYRRQEPVAGPSRSPQAGRVASPVKNATTPTKKGVRGMWGKAKERQRDARAGLMQTNFLDRNANPEANTTESEPEELDPTILAELPEDVRREVLEDHRRQRLARKSGLNINRPNRRANGETENPARNGQTKLTFPPPPPKVSFGNSGITSAQGVKDMLDAWHSKTSTSGPHSDDLHMFEEYLSKVVVEERNMEKATSLIKYLDWIIHEDDSSAKGKQAWVKASESIKRAVKTAAQKRGLRTLNI</sequence>
<dbReference type="FunFam" id="3.40.50.10190:FF:000011">
    <property type="entry name" value="DNA repair protein REV1"/>
    <property type="match status" value="1"/>
</dbReference>
<dbReference type="GO" id="GO:0005634">
    <property type="term" value="C:nucleus"/>
    <property type="evidence" value="ECO:0007669"/>
    <property type="project" value="UniProtKB-SubCell"/>
</dbReference>
<dbReference type="InterPro" id="IPR001126">
    <property type="entry name" value="UmuC"/>
</dbReference>
<name>A0A084GAG4_PSEDA</name>
<dbReference type="GO" id="GO:0005739">
    <property type="term" value="C:mitochondrion"/>
    <property type="evidence" value="ECO:0007669"/>
    <property type="project" value="UniProtKB-SubCell"/>
</dbReference>
<dbReference type="InterPro" id="IPR036420">
    <property type="entry name" value="BRCT_dom_sf"/>
</dbReference>
<dbReference type="Pfam" id="PF14377">
    <property type="entry name" value="UBM"/>
    <property type="match status" value="3"/>
</dbReference>
<feature type="domain" description="BRCT" evidence="19">
    <location>
        <begin position="61"/>
        <end position="149"/>
    </location>
</feature>
<comment type="caution">
    <text evidence="21">The sequence shown here is derived from an EMBL/GenBank/DDBJ whole genome shotgun (WGS) entry which is preliminary data.</text>
</comment>
<dbReference type="Gene3D" id="6.10.250.1630">
    <property type="match status" value="2"/>
</dbReference>
<evidence type="ECO:0000256" key="3">
    <source>
        <dbReference type="ARBA" id="ARBA00004173"/>
    </source>
</evidence>
<dbReference type="GO" id="GO:0003887">
    <property type="term" value="F:DNA-directed DNA polymerase activity"/>
    <property type="evidence" value="ECO:0007669"/>
    <property type="project" value="InterPro"/>
</dbReference>
<dbReference type="GO" id="GO:0046872">
    <property type="term" value="F:metal ion binding"/>
    <property type="evidence" value="ECO:0007669"/>
    <property type="project" value="UniProtKB-KW"/>
</dbReference>
<keyword evidence="15" id="KW-0539">Nucleus</keyword>
<comment type="subcellular location">
    <subcellularLocation>
        <location evidence="3">Mitochondrion</location>
    </subcellularLocation>
    <subcellularLocation>
        <location evidence="2">Nucleus</location>
    </subcellularLocation>
</comment>
<feature type="compositionally biased region" description="Polar residues" evidence="18">
    <location>
        <begin position="191"/>
        <end position="224"/>
    </location>
</feature>
<dbReference type="GO" id="GO:0042276">
    <property type="term" value="P:error-prone translesion synthesis"/>
    <property type="evidence" value="ECO:0007669"/>
    <property type="project" value="TreeGrafter"/>
</dbReference>
<evidence type="ECO:0000256" key="7">
    <source>
        <dbReference type="ARBA" id="ARBA00022679"/>
    </source>
</evidence>
<keyword evidence="22" id="KW-1185">Reference proteome</keyword>
<dbReference type="Pfam" id="PF16727">
    <property type="entry name" value="REV1_C"/>
    <property type="match status" value="1"/>
</dbReference>
<comment type="cofactor">
    <cofactor evidence="1">
        <name>Mg(2+)</name>
        <dbReference type="ChEBI" id="CHEBI:18420"/>
    </cofactor>
</comment>
<dbReference type="GO" id="GO:0003684">
    <property type="term" value="F:damaged DNA binding"/>
    <property type="evidence" value="ECO:0007669"/>
    <property type="project" value="InterPro"/>
</dbReference>
<evidence type="ECO:0000256" key="9">
    <source>
        <dbReference type="ARBA" id="ARBA00022723"/>
    </source>
</evidence>
<evidence type="ECO:0000256" key="14">
    <source>
        <dbReference type="ARBA" id="ARBA00023204"/>
    </source>
</evidence>
<evidence type="ECO:0000259" key="20">
    <source>
        <dbReference type="PROSITE" id="PS50173"/>
    </source>
</evidence>
<feature type="compositionally biased region" description="Polar residues" evidence="18">
    <location>
        <begin position="955"/>
        <end position="972"/>
    </location>
</feature>
<feature type="compositionally biased region" description="Polar residues" evidence="18">
    <location>
        <begin position="763"/>
        <end position="772"/>
    </location>
</feature>
<dbReference type="PROSITE" id="PS50172">
    <property type="entry name" value="BRCT"/>
    <property type="match status" value="1"/>
</dbReference>
<comment type="function">
    <text evidence="16">Deoxycytidyl transferase involved in DNA repair. Transfers a dCMP residue from dCTP to the 3'-end of a DNA primer in a template-dependent reaction. May assist in the first step in the bypass of abasic lesions by the insertion of a nucleotide opposite the lesion. Required for normal induction of mutations by physical and chemical agents. Involved in mitochondrial DNA mutagenesis.</text>
</comment>
<dbReference type="GO" id="GO:0017125">
    <property type="term" value="F:deoxycytidyl transferase activity"/>
    <property type="evidence" value="ECO:0007669"/>
    <property type="project" value="TreeGrafter"/>
</dbReference>
<comment type="similarity">
    <text evidence="4">Belongs to the DNA polymerase type-Y family.</text>
</comment>
<feature type="compositionally biased region" description="Acidic residues" evidence="18">
    <location>
        <begin position="20"/>
        <end position="30"/>
    </location>
</feature>
<evidence type="ECO:0000313" key="21">
    <source>
        <dbReference type="EMBL" id="KEZ44326.1"/>
    </source>
</evidence>
<dbReference type="InterPro" id="IPR036775">
    <property type="entry name" value="DNA_pol_Y-fam_lit_finger_sf"/>
</dbReference>
<dbReference type="Gene3D" id="3.40.1170.60">
    <property type="match status" value="1"/>
</dbReference>
<dbReference type="InterPro" id="IPR031991">
    <property type="entry name" value="Rev1_C"/>
</dbReference>
<dbReference type="HOGENOM" id="CLU_003901_1_1_1"/>
<feature type="compositionally biased region" description="Basic and acidic residues" evidence="18">
    <location>
        <begin position="942"/>
        <end position="951"/>
    </location>
</feature>
<proteinExistence type="inferred from homology"/>
<evidence type="ECO:0000256" key="17">
    <source>
        <dbReference type="ARBA" id="ARBA00081902"/>
    </source>
</evidence>
<keyword evidence="9" id="KW-0479">Metal-binding</keyword>
<feature type="compositionally biased region" description="Polar residues" evidence="18">
    <location>
        <begin position="1021"/>
        <end position="1033"/>
    </location>
</feature>
<dbReference type="FunFam" id="3.30.1490.100:FF:000001">
    <property type="entry name" value="DNA repair protein REV1"/>
    <property type="match status" value="1"/>
</dbReference>
<keyword evidence="11" id="KW-0460">Magnesium</keyword>
<dbReference type="InterPro" id="IPR017961">
    <property type="entry name" value="DNA_pol_Y-fam_little_finger"/>
</dbReference>
<evidence type="ECO:0000256" key="4">
    <source>
        <dbReference type="ARBA" id="ARBA00010945"/>
    </source>
</evidence>
<dbReference type="CDD" id="cd01701">
    <property type="entry name" value="PolY_Rev1"/>
    <property type="match status" value="1"/>
</dbReference>
<dbReference type="GeneID" id="27722371"/>
<reference evidence="21 22" key="1">
    <citation type="journal article" date="2014" name="Genome Announc.">
        <title>Draft genome sequence of the pathogenic fungus Scedosporium apiospermum.</title>
        <authorList>
            <person name="Vandeputte P."/>
            <person name="Ghamrawi S."/>
            <person name="Rechenmann M."/>
            <person name="Iltis A."/>
            <person name="Giraud S."/>
            <person name="Fleury M."/>
            <person name="Thornton C."/>
            <person name="Delhaes L."/>
            <person name="Meyer W."/>
            <person name="Papon N."/>
            <person name="Bouchara J.P."/>
        </authorList>
    </citation>
    <scope>NUCLEOTIDE SEQUENCE [LARGE SCALE GENOMIC DNA]</scope>
    <source>
        <strain evidence="21 22">IHEM 14462</strain>
    </source>
</reference>
<feature type="compositionally biased region" description="Polar residues" evidence="18">
    <location>
        <begin position="1"/>
        <end position="11"/>
    </location>
</feature>
<gene>
    <name evidence="21" type="ORF">SAPIO_CDS3299</name>
</gene>
<keyword evidence="13" id="KW-0496">Mitochondrion</keyword>
<evidence type="ECO:0000256" key="11">
    <source>
        <dbReference type="ARBA" id="ARBA00022842"/>
    </source>
</evidence>
<dbReference type="GO" id="GO:0070987">
    <property type="term" value="P:error-free translesion synthesis"/>
    <property type="evidence" value="ECO:0007669"/>
    <property type="project" value="UniProtKB-ARBA"/>
</dbReference>
<feature type="region of interest" description="Disordered" evidence="18">
    <location>
        <begin position="999"/>
        <end position="1039"/>
    </location>
</feature>
<feature type="region of interest" description="Disordered" evidence="18">
    <location>
        <begin position="845"/>
        <end position="864"/>
    </location>
</feature>
<evidence type="ECO:0000256" key="15">
    <source>
        <dbReference type="ARBA" id="ARBA00023242"/>
    </source>
</evidence>
<dbReference type="Pfam" id="PF11799">
    <property type="entry name" value="IMS_C"/>
    <property type="match status" value="1"/>
</dbReference>